<protein>
    <submittedName>
        <fullName evidence="5">Glycoside hydrolase family 68 protein</fullName>
    </submittedName>
</protein>
<dbReference type="GO" id="GO:0050053">
    <property type="term" value="F:levansucrase activity"/>
    <property type="evidence" value="ECO:0007669"/>
    <property type="project" value="InterPro"/>
</dbReference>
<dbReference type="CDD" id="cd08997">
    <property type="entry name" value="GH68"/>
    <property type="match status" value="1"/>
</dbReference>
<comment type="caution">
    <text evidence="5">The sequence shown here is derived from an EMBL/GenBank/DDBJ whole genome shotgun (WGS) entry which is preliminary data.</text>
</comment>
<dbReference type="OrthoDB" id="3359526at2"/>
<dbReference type="InterPro" id="IPR003469">
    <property type="entry name" value="Glyco_hydro_68"/>
</dbReference>
<dbReference type="EMBL" id="WTYU01000001">
    <property type="protein sequence ID" value="MXP13639.1"/>
    <property type="molecule type" value="Genomic_DNA"/>
</dbReference>
<evidence type="ECO:0000313" key="5">
    <source>
        <dbReference type="EMBL" id="MXP13639.1"/>
    </source>
</evidence>
<evidence type="ECO:0000256" key="3">
    <source>
        <dbReference type="PIRSR" id="PIRSR603469-4"/>
    </source>
</evidence>
<dbReference type="RefSeq" id="WP_160599895.1">
    <property type="nucleotide sequence ID" value="NZ_WTYU01000001.1"/>
</dbReference>
<dbReference type="InterPro" id="IPR023296">
    <property type="entry name" value="Glyco_hydro_beta-prop_sf"/>
</dbReference>
<organism evidence="5 6">
    <name type="scientific">Allopontixanthobacter confluentis</name>
    <dbReference type="NCBI Taxonomy" id="1849021"/>
    <lineage>
        <taxon>Bacteria</taxon>
        <taxon>Pseudomonadati</taxon>
        <taxon>Pseudomonadota</taxon>
        <taxon>Alphaproteobacteria</taxon>
        <taxon>Sphingomonadales</taxon>
        <taxon>Erythrobacteraceae</taxon>
        <taxon>Allopontixanthobacter</taxon>
    </lineage>
</organism>
<name>A0A6L7GCE9_9SPHN</name>
<feature type="site" description="Transition state stabilizer" evidence="3">
    <location>
        <position position="207"/>
    </location>
</feature>
<dbReference type="Pfam" id="PF02435">
    <property type="entry name" value="Glyco_hydro_68"/>
    <property type="match status" value="2"/>
</dbReference>
<dbReference type="SUPFAM" id="SSF75005">
    <property type="entry name" value="Arabinanase/levansucrase/invertase"/>
    <property type="match status" value="1"/>
</dbReference>
<feature type="binding site" evidence="2">
    <location>
        <position position="126"/>
    </location>
    <ligand>
        <name>substrate</name>
    </ligand>
</feature>
<accession>A0A6L7GCE9</accession>
<evidence type="ECO:0000313" key="6">
    <source>
        <dbReference type="Proteomes" id="UP000473531"/>
    </source>
</evidence>
<keyword evidence="6" id="KW-1185">Reference proteome</keyword>
<gene>
    <name evidence="5" type="ORF">GRI44_02580</name>
</gene>
<dbReference type="AlphaFoldDB" id="A0A6L7GCE9"/>
<sequence>MRATPVSNHDQPDGKSVVTKSWRAADLNLLSGGAIEYAPIISEAQIQLVSDQLDVWDAWPLADALGNPVHWRGAELWFALAVPRSADPEQRHHLARIHHFRRVDDRFEHLGETLPEGLSPGSRLWSGSALCERGRVTLFFTATGRKGEATTTFHQRIFATSAELLSSVEQPFGAWSQPREMVQADGALYRPANQDEGEPGKIKAFRDPAFFRDQGRADYLLFTGSSAQNPGTHDGVIGIAKADEAGAYQLLPPLISATGINNELERPHIVRSAGRLYLFWSTQRGVFAPGINAPTGLYGATAASLEGPWDLLNGHGLVIANPPERPTQAYSWWVLPDLSVTSFVDYWRPENPAKTEFEGRRERFGGTFAPFLHIELDGTHARLVKG</sequence>
<comment type="similarity">
    <text evidence="1 4">Belongs to the glycosyl hydrolase 68 family.</text>
</comment>
<dbReference type="GO" id="GO:0009758">
    <property type="term" value="P:carbohydrate utilization"/>
    <property type="evidence" value="ECO:0007669"/>
    <property type="project" value="InterPro"/>
</dbReference>
<dbReference type="Proteomes" id="UP000473531">
    <property type="component" value="Unassembled WGS sequence"/>
</dbReference>
<proteinExistence type="inferred from homology"/>
<evidence type="ECO:0000256" key="2">
    <source>
        <dbReference type="PIRSR" id="PIRSR603469-2"/>
    </source>
</evidence>
<dbReference type="Gene3D" id="2.115.10.20">
    <property type="entry name" value="Glycosyl hydrolase domain, family 43"/>
    <property type="match status" value="1"/>
</dbReference>
<reference evidence="5 6" key="1">
    <citation type="submission" date="2019-12" db="EMBL/GenBank/DDBJ databases">
        <title>Genomic-based taxomic classification of the family Erythrobacteraceae.</title>
        <authorList>
            <person name="Xu L."/>
        </authorList>
    </citation>
    <scope>NUCLEOTIDE SEQUENCE [LARGE SCALE GENOMIC DNA]</scope>
    <source>
        <strain evidence="5 6">KCTC 52259</strain>
    </source>
</reference>
<evidence type="ECO:0000256" key="4">
    <source>
        <dbReference type="RuleBase" id="RU361220"/>
    </source>
</evidence>
<feature type="binding site" evidence="2">
    <location>
        <position position="56"/>
    </location>
    <ligand>
        <name>substrate</name>
    </ligand>
</feature>
<dbReference type="GO" id="GO:0016787">
    <property type="term" value="F:hydrolase activity"/>
    <property type="evidence" value="ECO:0007669"/>
    <property type="project" value="UniProtKB-KW"/>
</dbReference>
<keyword evidence="5" id="KW-0378">Hydrolase</keyword>
<evidence type="ECO:0000256" key="1">
    <source>
        <dbReference type="ARBA" id="ARBA00006775"/>
    </source>
</evidence>